<proteinExistence type="predicted"/>
<evidence type="ECO:0000256" key="3">
    <source>
        <dbReference type="ARBA" id="ARBA00022833"/>
    </source>
</evidence>
<evidence type="ECO:0000256" key="2">
    <source>
        <dbReference type="ARBA" id="ARBA00022771"/>
    </source>
</evidence>
<dbReference type="OrthoDB" id="7761241at2759"/>
<keyword evidence="2" id="KW-0863">Zinc-finger</keyword>
<sequence length="123" mass="14296">MLMYRGYTFTHNGSLRTGYGRWTCSSQNHKKCKAVVWTTDKMELHKTLNEHTRCPVLPCHQGWELSPDSTDIKPSLLHYKYGAEKGSEGAAVQLLTSQRGRPMALYEGFTYNPLHRTKRHRQW</sequence>
<evidence type="ECO:0000313" key="6">
    <source>
        <dbReference type="Proteomes" id="UP000299102"/>
    </source>
</evidence>
<evidence type="ECO:0000313" key="5">
    <source>
        <dbReference type="EMBL" id="GBP52282.1"/>
    </source>
</evidence>
<organism evidence="5 6">
    <name type="scientific">Eumeta variegata</name>
    <name type="common">Bagworm moth</name>
    <name type="synonym">Eumeta japonica</name>
    <dbReference type="NCBI Taxonomy" id="151549"/>
    <lineage>
        <taxon>Eukaryota</taxon>
        <taxon>Metazoa</taxon>
        <taxon>Ecdysozoa</taxon>
        <taxon>Arthropoda</taxon>
        <taxon>Hexapoda</taxon>
        <taxon>Insecta</taxon>
        <taxon>Pterygota</taxon>
        <taxon>Neoptera</taxon>
        <taxon>Endopterygota</taxon>
        <taxon>Lepidoptera</taxon>
        <taxon>Glossata</taxon>
        <taxon>Ditrysia</taxon>
        <taxon>Tineoidea</taxon>
        <taxon>Psychidae</taxon>
        <taxon>Oiketicinae</taxon>
        <taxon>Eumeta</taxon>
    </lineage>
</organism>
<evidence type="ECO:0000259" key="4">
    <source>
        <dbReference type="Pfam" id="PF04500"/>
    </source>
</evidence>
<accession>A0A4C1WP39</accession>
<reference evidence="5 6" key="1">
    <citation type="journal article" date="2019" name="Commun. Biol.">
        <title>The bagworm genome reveals a unique fibroin gene that provides high tensile strength.</title>
        <authorList>
            <person name="Kono N."/>
            <person name="Nakamura H."/>
            <person name="Ohtoshi R."/>
            <person name="Tomita M."/>
            <person name="Numata K."/>
            <person name="Arakawa K."/>
        </authorList>
    </citation>
    <scope>NUCLEOTIDE SEQUENCE [LARGE SCALE GENOMIC DNA]</scope>
</reference>
<dbReference type="Gene3D" id="2.20.25.240">
    <property type="match status" value="1"/>
</dbReference>
<dbReference type="InterPro" id="IPR007588">
    <property type="entry name" value="Znf_FLYWCH"/>
</dbReference>
<dbReference type="EMBL" id="BGZK01000599">
    <property type="protein sequence ID" value="GBP52282.1"/>
    <property type="molecule type" value="Genomic_DNA"/>
</dbReference>
<protein>
    <recommendedName>
        <fullName evidence="4">FLYWCH-type domain-containing protein</fullName>
    </recommendedName>
</protein>
<keyword evidence="3" id="KW-0862">Zinc</keyword>
<evidence type="ECO:0000256" key="1">
    <source>
        <dbReference type="ARBA" id="ARBA00022723"/>
    </source>
</evidence>
<name>A0A4C1WP39_EUMVA</name>
<comment type="caution">
    <text evidence="5">The sequence shown here is derived from an EMBL/GenBank/DDBJ whole genome shotgun (WGS) entry which is preliminary data.</text>
</comment>
<dbReference type="AlphaFoldDB" id="A0A4C1WP39"/>
<dbReference type="Proteomes" id="UP000299102">
    <property type="component" value="Unassembled WGS sequence"/>
</dbReference>
<gene>
    <name evidence="5" type="ORF">EVAR_9194_1</name>
</gene>
<dbReference type="GO" id="GO:0008270">
    <property type="term" value="F:zinc ion binding"/>
    <property type="evidence" value="ECO:0007669"/>
    <property type="project" value="UniProtKB-KW"/>
</dbReference>
<dbReference type="Pfam" id="PF04500">
    <property type="entry name" value="FLYWCH"/>
    <property type="match status" value="1"/>
</dbReference>
<keyword evidence="1" id="KW-0479">Metal-binding</keyword>
<feature type="domain" description="FLYWCH-type" evidence="4">
    <location>
        <begin position="1"/>
        <end position="52"/>
    </location>
</feature>
<keyword evidence="6" id="KW-1185">Reference proteome</keyword>